<dbReference type="OrthoDB" id="5953235at2759"/>
<dbReference type="PANTHER" id="PTHR24033:SF151">
    <property type="entry name" value="NOTCH 2"/>
    <property type="match status" value="1"/>
</dbReference>
<accession>A0A1E7FCK7</accession>
<proteinExistence type="predicted"/>
<feature type="disulfide bond" evidence="1">
    <location>
        <begin position="152"/>
        <end position="161"/>
    </location>
</feature>
<name>A0A1E7FCK7_9STRA</name>
<dbReference type="InParanoid" id="A0A1E7FCK7"/>
<evidence type="ECO:0000313" key="4">
    <source>
        <dbReference type="EMBL" id="OEU15897.1"/>
    </source>
</evidence>
<dbReference type="PROSITE" id="PS50026">
    <property type="entry name" value="EGF_3"/>
    <property type="match status" value="3"/>
</dbReference>
<feature type="domain" description="EGF-like" evidence="3">
    <location>
        <begin position="297"/>
        <end position="333"/>
    </location>
</feature>
<dbReference type="InterPro" id="IPR051830">
    <property type="entry name" value="NOTCH_homolog"/>
</dbReference>
<reference evidence="4 5" key="1">
    <citation type="submission" date="2016-09" db="EMBL/GenBank/DDBJ databases">
        <title>Extensive genetic diversity and differential bi-allelic expression allows diatom success in the polar Southern Ocean.</title>
        <authorList>
            <consortium name="DOE Joint Genome Institute"/>
            <person name="Mock T."/>
            <person name="Otillar R.P."/>
            <person name="Strauss J."/>
            <person name="Dupont C."/>
            <person name="Frickenhaus S."/>
            <person name="Maumus F."/>
            <person name="Mcmullan M."/>
            <person name="Sanges R."/>
            <person name="Schmutz J."/>
            <person name="Toseland A."/>
            <person name="Valas R."/>
            <person name="Veluchamy A."/>
            <person name="Ward B.J."/>
            <person name="Allen A."/>
            <person name="Barry K."/>
            <person name="Falciatore A."/>
            <person name="Ferrante M."/>
            <person name="Fortunato A.E."/>
            <person name="Gloeckner G."/>
            <person name="Gruber A."/>
            <person name="Hipkin R."/>
            <person name="Janech M."/>
            <person name="Kroth P."/>
            <person name="Leese F."/>
            <person name="Lindquist E."/>
            <person name="Lyon B.R."/>
            <person name="Martin J."/>
            <person name="Mayer C."/>
            <person name="Parker M."/>
            <person name="Quesneville H."/>
            <person name="Raymond J."/>
            <person name="Uhlig C."/>
            <person name="Valentin K.U."/>
            <person name="Worden A.Z."/>
            <person name="Armbrust E.V."/>
            <person name="Bowler C."/>
            <person name="Green B."/>
            <person name="Moulton V."/>
            <person name="Van Oosterhout C."/>
            <person name="Grigoriev I."/>
        </authorList>
    </citation>
    <scope>NUCLEOTIDE SEQUENCE [LARGE SCALE GENOMIC DNA]</scope>
    <source>
        <strain evidence="4 5">CCMP1102</strain>
    </source>
</reference>
<comment type="caution">
    <text evidence="1">Lacks conserved residue(s) required for the propagation of feature annotation.</text>
</comment>
<feature type="domain" description="EGF-like" evidence="3">
    <location>
        <begin position="173"/>
        <end position="222"/>
    </location>
</feature>
<evidence type="ECO:0000313" key="5">
    <source>
        <dbReference type="Proteomes" id="UP000095751"/>
    </source>
</evidence>
<sequence>MVTTKSYCTDDGNECQNGGICILATDQSDFDKDGNFKKTPINYCQCPKGTSGNLCHGKDVCTLTCEHASSCRHYSENSSGTHEGFSDGTGTNEFYCECVDNYQGQECEIPYTTCPKTSDDKKEKQLQCLYNGVCEISIDSTNIANSKYICRCPTGRDGPNCENGITSSTIQDYNGPCYVDDDCQNQGICSEKHDAQTTEETGMTTKITYCQCKSGYGGDNCELSCDSLKCQHGSSCRFHSTTTEGDITHANDGTTDTGAYCDCISSYSVDTVKNSMQLYKGQECEIELKICPDRGDNELECLYGGSCVGSQDCMDDDFYECDCPPNRVGKHSSQRAAASDTLDDTFNNINNDDDDDQEEEENNNRNNNNDAAAAAMTKNAGTTGTGVNGADDFYDAEDTDDFTNDGIVNINLDDDDELPHPKAQIV</sequence>
<evidence type="ECO:0000259" key="3">
    <source>
        <dbReference type="PROSITE" id="PS50026"/>
    </source>
</evidence>
<dbReference type="Proteomes" id="UP000095751">
    <property type="component" value="Unassembled WGS sequence"/>
</dbReference>
<organism evidence="4 5">
    <name type="scientific">Fragilariopsis cylindrus CCMP1102</name>
    <dbReference type="NCBI Taxonomy" id="635003"/>
    <lineage>
        <taxon>Eukaryota</taxon>
        <taxon>Sar</taxon>
        <taxon>Stramenopiles</taxon>
        <taxon>Ochrophyta</taxon>
        <taxon>Bacillariophyta</taxon>
        <taxon>Bacillariophyceae</taxon>
        <taxon>Bacillariophycidae</taxon>
        <taxon>Bacillariales</taxon>
        <taxon>Bacillariaceae</taxon>
        <taxon>Fragilariopsis</taxon>
    </lineage>
</organism>
<dbReference type="Gene3D" id="2.10.25.10">
    <property type="entry name" value="Laminin"/>
    <property type="match status" value="1"/>
</dbReference>
<evidence type="ECO:0000256" key="1">
    <source>
        <dbReference type="PROSITE-ProRule" id="PRU00076"/>
    </source>
</evidence>
<dbReference type="PROSITE" id="PS00022">
    <property type="entry name" value="EGF_1"/>
    <property type="match status" value="4"/>
</dbReference>
<keyword evidence="5" id="KW-1185">Reference proteome</keyword>
<protein>
    <recommendedName>
        <fullName evidence="3">EGF-like domain-containing protein</fullName>
    </recommendedName>
</protein>
<dbReference type="KEGG" id="fcy:FRACYDRAFT_240592"/>
<keyword evidence="1" id="KW-0245">EGF-like domain</keyword>
<dbReference type="SUPFAM" id="SSF57196">
    <property type="entry name" value="EGF/Laminin"/>
    <property type="match status" value="1"/>
</dbReference>
<feature type="region of interest" description="Disordered" evidence="2">
    <location>
        <begin position="330"/>
        <end position="370"/>
    </location>
</feature>
<dbReference type="SMART" id="SM00181">
    <property type="entry name" value="EGF"/>
    <property type="match status" value="6"/>
</dbReference>
<dbReference type="PANTHER" id="PTHR24033">
    <property type="entry name" value="EGF-LIKE DOMAIN-CONTAINING PROTEIN"/>
    <property type="match status" value="1"/>
</dbReference>
<dbReference type="EMBL" id="KV784359">
    <property type="protein sequence ID" value="OEU15897.1"/>
    <property type="molecule type" value="Genomic_DNA"/>
</dbReference>
<keyword evidence="1" id="KW-1015">Disulfide bond</keyword>
<feature type="compositionally biased region" description="Acidic residues" evidence="2">
    <location>
        <begin position="351"/>
        <end position="361"/>
    </location>
</feature>
<evidence type="ECO:0000256" key="2">
    <source>
        <dbReference type="SAM" id="MobiDB-lite"/>
    </source>
</evidence>
<feature type="domain" description="EGF-like" evidence="3">
    <location>
        <begin position="120"/>
        <end position="162"/>
    </location>
</feature>
<gene>
    <name evidence="4" type="ORF">FRACYDRAFT_240592</name>
</gene>
<feature type="disulfide bond" evidence="1">
    <location>
        <begin position="212"/>
        <end position="221"/>
    </location>
</feature>
<dbReference type="InterPro" id="IPR000742">
    <property type="entry name" value="EGF"/>
</dbReference>
<dbReference type="AlphaFoldDB" id="A0A1E7FCK7"/>